<evidence type="ECO:0000313" key="6">
    <source>
        <dbReference type="EMBL" id="MEJ8822830.1"/>
    </source>
</evidence>
<dbReference type="NCBIfam" id="TIGR02107">
    <property type="entry name" value="PQQ_syn_pqqA"/>
    <property type="match status" value="1"/>
</dbReference>
<organism evidence="6 7">
    <name type="scientific">Variovorax humicola</name>
    <dbReference type="NCBI Taxonomy" id="1769758"/>
    <lineage>
        <taxon>Bacteria</taxon>
        <taxon>Pseudomonadati</taxon>
        <taxon>Pseudomonadota</taxon>
        <taxon>Betaproteobacteria</taxon>
        <taxon>Burkholderiales</taxon>
        <taxon>Comamonadaceae</taxon>
        <taxon>Variovorax</taxon>
    </lineage>
</organism>
<dbReference type="Pfam" id="PF08042">
    <property type="entry name" value="PqqA"/>
    <property type="match status" value="1"/>
</dbReference>
<sequence>MQWETPTAQDFRFGFEITMYVAAR</sequence>
<dbReference type="Proteomes" id="UP001363010">
    <property type="component" value="Unassembled WGS sequence"/>
</dbReference>
<name>A0ABU8VYD9_9BURK</name>
<dbReference type="EMBL" id="JBBKZV010000006">
    <property type="protein sequence ID" value="MEJ8822830.1"/>
    <property type="molecule type" value="Genomic_DNA"/>
</dbReference>
<evidence type="ECO:0000256" key="5">
    <source>
        <dbReference type="HAMAP-Rule" id="MF_00656"/>
    </source>
</evidence>
<reference evidence="6 7" key="1">
    <citation type="submission" date="2024-03" db="EMBL/GenBank/DDBJ databases">
        <title>Novel species of the genus Variovorax.</title>
        <authorList>
            <person name="Liu Q."/>
            <person name="Xin Y.-H."/>
        </authorList>
    </citation>
    <scope>NUCLEOTIDE SEQUENCE [LARGE SCALE GENOMIC DNA]</scope>
    <source>
        <strain evidence="6 7">KACC 18501</strain>
    </source>
</reference>
<dbReference type="HAMAP" id="MF_00656">
    <property type="entry name" value="PQQ_syn_PqqA"/>
    <property type="match status" value="1"/>
</dbReference>
<comment type="pathway">
    <text evidence="1 5">Cofactor biosynthesis; pyrroloquinoline quinone biosynthesis.</text>
</comment>
<keyword evidence="7" id="KW-1185">Reference proteome</keyword>
<proteinExistence type="inferred from homology"/>
<comment type="similarity">
    <text evidence="2 5">Belongs to the PqqA family.</text>
</comment>
<feature type="cross-link" description="Pyrroloquinoline quinone (Glu-Tyr)" evidence="5">
    <location>
        <begin position="16"/>
        <end position="20"/>
    </location>
</feature>
<dbReference type="InterPro" id="IPR011725">
    <property type="entry name" value="PQQ_synth_PqqA"/>
</dbReference>
<dbReference type="RefSeq" id="WP_213954950.1">
    <property type="nucleotide sequence ID" value="NZ_JBBKZV010000006.1"/>
</dbReference>
<gene>
    <name evidence="5 6" type="primary">pqqA</name>
    <name evidence="6" type="ORF">WKW80_12440</name>
</gene>
<accession>A0ABU8VYD9</accession>
<keyword evidence="4 5" id="KW-0884">PQQ biosynthesis</keyword>
<evidence type="ECO:0000256" key="4">
    <source>
        <dbReference type="ARBA" id="ARBA00022905"/>
    </source>
</evidence>
<evidence type="ECO:0000313" key="7">
    <source>
        <dbReference type="Proteomes" id="UP001363010"/>
    </source>
</evidence>
<protein>
    <recommendedName>
        <fullName evidence="3 5">Coenzyme PQQ synthesis protein A</fullName>
    </recommendedName>
    <alternativeName>
        <fullName evidence="5">Pyrroloquinoline quinone biosynthesis protein A</fullName>
    </alternativeName>
</protein>
<evidence type="ECO:0000256" key="3">
    <source>
        <dbReference type="ARBA" id="ARBA00015086"/>
    </source>
</evidence>
<evidence type="ECO:0000256" key="1">
    <source>
        <dbReference type="ARBA" id="ARBA00004886"/>
    </source>
</evidence>
<comment type="caution">
    <text evidence="6">The sequence shown here is derived from an EMBL/GenBank/DDBJ whole genome shotgun (WGS) entry which is preliminary data.</text>
</comment>
<evidence type="ECO:0000256" key="2">
    <source>
        <dbReference type="ARBA" id="ARBA00009325"/>
    </source>
</evidence>
<comment type="function">
    <text evidence="5">Required for coenzyme pyrroloquinoline quinone (PQQ) biosynthesis. PQQ is probably formed by cross-linking a specific glutamate to a specific tyrosine residue and excising these residues from the peptide.</text>
</comment>